<evidence type="ECO:0000259" key="2">
    <source>
        <dbReference type="Pfam" id="PF01551"/>
    </source>
</evidence>
<feature type="compositionally biased region" description="Low complexity" evidence="1">
    <location>
        <begin position="218"/>
        <end position="245"/>
    </location>
</feature>
<dbReference type="EMBL" id="BBNO01000002">
    <property type="protein sequence ID" value="GAO07522.1"/>
    <property type="molecule type" value="Genomic_DNA"/>
</dbReference>
<evidence type="ECO:0000313" key="3">
    <source>
        <dbReference type="EMBL" id="GAO07522.1"/>
    </source>
</evidence>
<dbReference type="CDD" id="cd12797">
    <property type="entry name" value="M23_peptidase"/>
    <property type="match status" value="1"/>
</dbReference>
<feature type="compositionally biased region" description="Low complexity" evidence="1">
    <location>
        <begin position="276"/>
        <end position="300"/>
    </location>
</feature>
<dbReference type="Proteomes" id="UP000048965">
    <property type="component" value="Unassembled WGS sequence"/>
</dbReference>
<feature type="compositionally biased region" description="Basic residues" evidence="1">
    <location>
        <begin position="17"/>
        <end position="27"/>
    </location>
</feature>
<dbReference type="Gene3D" id="2.70.70.10">
    <property type="entry name" value="Glucose Permease (Domain IIA)"/>
    <property type="match status" value="1"/>
</dbReference>
<sequence length="459" mass="47782">MEFGRRLYYCPITQRGRPSRRPRRHRAPTPNPARAFHAPPSTSNCTKGTGEPLPWGESDALRQRASVGDLPAPNPSANPVGEKEGKECAPVASNRPTPEDPTAYALDDRGAFAGPGVDDGDGPWEEWNPTEESTRSVRGKHRVAKQRGGGFARSGTVLGVGVIAAVGASGMASAEDRPPVPISMPDIGGMADDLSEKLPDAKELPGIGELISDEDSAATDAASAPADGAATVASTRTGADTGNAAGAGEALRSRILQQADAQQGSAEQEARDAAEKAAVQQAATEAAAHQKSAEKAAAAKKAAEMEAKRKAEEAARRKAEAERLAELAKSFIAPVSSYTLTASFGQAGDRWAADHTGQDFAAPTGTPVKAVHSGTITQAGWAGSYGYRIVLTLDDGTELWFCHLSSMVKTSGKVNTGDVIGRVGATGNVTGPHLHLEVRPDAGDPIDPMPWLRDHGLSV</sequence>
<dbReference type="PANTHER" id="PTHR21666:SF270">
    <property type="entry name" value="MUREIN HYDROLASE ACTIVATOR ENVC"/>
    <property type="match status" value="1"/>
</dbReference>
<evidence type="ECO:0000313" key="4">
    <source>
        <dbReference type="Proteomes" id="UP000048965"/>
    </source>
</evidence>
<gene>
    <name evidence="3" type="ORF">TPA0598_02_07620</name>
</gene>
<feature type="region of interest" description="Disordered" evidence="1">
    <location>
        <begin position="116"/>
        <end position="142"/>
    </location>
</feature>
<feature type="compositionally biased region" description="Basic and acidic residues" evidence="1">
    <location>
        <begin position="301"/>
        <end position="314"/>
    </location>
</feature>
<dbReference type="GO" id="GO:0004222">
    <property type="term" value="F:metalloendopeptidase activity"/>
    <property type="evidence" value="ECO:0007669"/>
    <property type="project" value="TreeGrafter"/>
</dbReference>
<dbReference type="InterPro" id="IPR011055">
    <property type="entry name" value="Dup_hybrid_motif"/>
</dbReference>
<comment type="caution">
    <text evidence="3">The sequence shown here is derived from an EMBL/GenBank/DDBJ whole genome shotgun (WGS) entry which is preliminary data.</text>
</comment>
<protein>
    <submittedName>
        <fullName evidence="3">Peptidase M23 family protein</fullName>
    </submittedName>
</protein>
<dbReference type="FunFam" id="2.70.70.10:FF:000013">
    <property type="entry name" value="Peptidase family M23"/>
    <property type="match status" value="1"/>
</dbReference>
<feature type="region of interest" description="Disordered" evidence="1">
    <location>
        <begin position="1"/>
        <end position="100"/>
    </location>
</feature>
<keyword evidence="4" id="KW-1185">Reference proteome</keyword>
<dbReference type="PANTHER" id="PTHR21666">
    <property type="entry name" value="PEPTIDASE-RELATED"/>
    <property type="match status" value="1"/>
</dbReference>
<dbReference type="AlphaFoldDB" id="A0A0P4R5A2"/>
<proteinExistence type="predicted"/>
<feature type="compositionally biased region" description="Basic and acidic residues" evidence="1">
    <location>
        <begin position="194"/>
        <end position="203"/>
    </location>
</feature>
<dbReference type="InterPro" id="IPR050570">
    <property type="entry name" value="Cell_wall_metabolism_enzyme"/>
</dbReference>
<reference evidence="3 4" key="2">
    <citation type="journal article" date="2015" name="Stand. Genomic Sci.">
        <title>Draft genome sequence of marine-derived Streptomyces sp. TP-A0598, a producer of anti-MRSA antibiotic lydicamycins.</title>
        <authorList>
            <person name="Komaki H."/>
            <person name="Ichikawa N."/>
            <person name="Hosoyama A."/>
            <person name="Fujita N."/>
            <person name="Igarashi Y."/>
        </authorList>
    </citation>
    <scope>NUCLEOTIDE SEQUENCE [LARGE SCALE GENOMIC DNA]</scope>
    <source>
        <strain evidence="3 4">NBRC 110027</strain>
    </source>
</reference>
<feature type="region of interest" description="Disordered" evidence="1">
    <location>
        <begin position="258"/>
        <end position="314"/>
    </location>
</feature>
<feature type="region of interest" description="Disordered" evidence="1">
    <location>
        <begin position="172"/>
        <end position="245"/>
    </location>
</feature>
<dbReference type="SUPFAM" id="SSF51261">
    <property type="entry name" value="Duplicated hybrid motif"/>
    <property type="match status" value="1"/>
</dbReference>
<accession>A0A0P4R5A2</accession>
<feature type="domain" description="M23ase beta-sheet core" evidence="2">
    <location>
        <begin position="354"/>
        <end position="448"/>
    </location>
</feature>
<reference evidence="4" key="1">
    <citation type="submission" date="2014-09" db="EMBL/GenBank/DDBJ databases">
        <title>Whole genome shotgun sequence of Streptomyces sp. NBRC 110027.</title>
        <authorList>
            <person name="Komaki H."/>
            <person name="Ichikawa N."/>
            <person name="Katano-Makiyama Y."/>
            <person name="Hosoyama A."/>
            <person name="Hashimoto M."/>
            <person name="Uohara A."/>
            <person name="Kitahashi Y."/>
            <person name="Ohji S."/>
            <person name="Kimura A."/>
            <person name="Yamazoe A."/>
            <person name="Igarashi Y."/>
            <person name="Fujita N."/>
        </authorList>
    </citation>
    <scope>NUCLEOTIDE SEQUENCE [LARGE SCALE GENOMIC DNA]</scope>
    <source>
        <strain evidence="4">NBRC 110027</strain>
    </source>
</reference>
<name>A0A0P4R5A2_9ACTN</name>
<dbReference type="Pfam" id="PF01551">
    <property type="entry name" value="Peptidase_M23"/>
    <property type="match status" value="1"/>
</dbReference>
<dbReference type="InterPro" id="IPR016047">
    <property type="entry name" value="M23ase_b-sheet_dom"/>
</dbReference>
<evidence type="ECO:0000256" key="1">
    <source>
        <dbReference type="SAM" id="MobiDB-lite"/>
    </source>
</evidence>
<organism evidence="3 4">
    <name type="scientific">Streptomyces lydicamycinicus</name>
    <dbReference type="NCBI Taxonomy" id="1546107"/>
    <lineage>
        <taxon>Bacteria</taxon>
        <taxon>Bacillati</taxon>
        <taxon>Actinomycetota</taxon>
        <taxon>Actinomycetes</taxon>
        <taxon>Kitasatosporales</taxon>
        <taxon>Streptomycetaceae</taxon>
        <taxon>Streptomyces</taxon>
    </lineage>
</organism>